<dbReference type="Proteomes" id="UP001066276">
    <property type="component" value="Chromosome 5"/>
</dbReference>
<protein>
    <submittedName>
        <fullName evidence="1">Uncharacterized protein</fullName>
    </submittedName>
</protein>
<reference evidence="1" key="1">
    <citation type="journal article" date="2022" name="bioRxiv">
        <title>Sequencing and chromosome-scale assembly of the giantPleurodeles waltlgenome.</title>
        <authorList>
            <person name="Brown T."/>
            <person name="Elewa A."/>
            <person name="Iarovenko S."/>
            <person name="Subramanian E."/>
            <person name="Araus A.J."/>
            <person name="Petzold A."/>
            <person name="Susuki M."/>
            <person name="Suzuki K.-i.T."/>
            <person name="Hayashi T."/>
            <person name="Toyoda A."/>
            <person name="Oliveira C."/>
            <person name="Osipova E."/>
            <person name="Leigh N.D."/>
            <person name="Simon A."/>
            <person name="Yun M.H."/>
        </authorList>
    </citation>
    <scope>NUCLEOTIDE SEQUENCE</scope>
    <source>
        <strain evidence="1">20211129_DDA</strain>
        <tissue evidence="1">Liver</tissue>
    </source>
</reference>
<evidence type="ECO:0000313" key="2">
    <source>
        <dbReference type="Proteomes" id="UP001066276"/>
    </source>
</evidence>
<name>A0AAV7R9Z4_PLEWA</name>
<dbReference type="EMBL" id="JANPWB010000009">
    <property type="protein sequence ID" value="KAJ1148928.1"/>
    <property type="molecule type" value="Genomic_DNA"/>
</dbReference>
<comment type="caution">
    <text evidence="1">The sequence shown here is derived from an EMBL/GenBank/DDBJ whole genome shotgun (WGS) entry which is preliminary data.</text>
</comment>
<keyword evidence="2" id="KW-1185">Reference proteome</keyword>
<proteinExistence type="predicted"/>
<accession>A0AAV7R9Z4</accession>
<organism evidence="1 2">
    <name type="scientific">Pleurodeles waltl</name>
    <name type="common">Iberian ribbed newt</name>
    <dbReference type="NCBI Taxonomy" id="8319"/>
    <lineage>
        <taxon>Eukaryota</taxon>
        <taxon>Metazoa</taxon>
        <taxon>Chordata</taxon>
        <taxon>Craniata</taxon>
        <taxon>Vertebrata</taxon>
        <taxon>Euteleostomi</taxon>
        <taxon>Amphibia</taxon>
        <taxon>Batrachia</taxon>
        <taxon>Caudata</taxon>
        <taxon>Salamandroidea</taxon>
        <taxon>Salamandridae</taxon>
        <taxon>Pleurodelinae</taxon>
        <taxon>Pleurodeles</taxon>
    </lineage>
</organism>
<gene>
    <name evidence="1" type="ORF">NDU88_001752</name>
</gene>
<evidence type="ECO:0000313" key="1">
    <source>
        <dbReference type="EMBL" id="KAJ1148928.1"/>
    </source>
</evidence>
<sequence>MGDGSCTTTIPFFSGTKVKGKGTKIRLSGAKSWPMGGRACFELCPQGMKLVRVGGKCGAQPLLQDGTTPLTMETNYDAAAYLHLTCACTEGLTSGEAGEKSPQAMEELQGLPLCLVTAADDRHILGDVTLSTISDLQRSAIPFGDVTWQGADQIEATSRGPLHCGTATLCGKGSSRRADKCNFEGLLKIICTIAICQQRGHRCAGGDSNNIWCYMYVNRGSAH</sequence>
<dbReference type="AlphaFoldDB" id="A0AAV7R9Z4"/>